<reference evidence="4 5" key="1">
    <citation type="submission" date="2024-01" db="EMBL/GenBank/DDBJ databases">
        <authorList>
            <person name="Waweru B."/>
        </authorList>
    </citation>
    <scope>NUCLEOTIDE SEQUENCE [LARGE SCALE GENOMIC DNA]</scope>
</reference>
<comment type="caution">
    <text evidence="4">The sequence shown here is derived from an EMBL/GenBank/DDBJ whole genome shotgun (WGS) entry which is preliminary data.</text>
</comment>
<evidence type="ECO:0000313" key="4">
    <source>
        <dbReference type="EMBL" id="CAK7339329.1"/>
    </source>
</evidence>
<accession>A0AAV1RRM9</accession>
<dbReference type="Gene3D" id="3.30.40.10">
    <property type="entry name" value="Zinc/RING finger domain, C3HC4 (zinc finger)"/>
    <property type="match status" value="1"/>
</dbReference>
<dbReference type="SMART" id="SM00184">
    <property type="entry name" value="RING"/>
    <property type="match status" value="1"/>
</dbReference>
<evidence type="ECO:0000256" key="1">
    <source>
        <dbReference type="PROSITE-ProRule" id="PRU00175"/>
    </source>
</evidence>
<name>A0AAV1RRM9_9ROSI</name>
<dbReference type="EMBL" id="CAWUPB010001157">
    <property type="protein sequence ID" value="CAK7339329.1"/>
    <property type="molecule type" value="Genomic_DNA"/>
</dbReference>
<feature type="domain" description="RING-type" evidence="3">
    <location>
        <begin position="197"/>
        <end position="237"/>
    </location>
</feature>
<dbReference type="AlphaFoldDB" id="A0AAV1RRM9"/>
<dbReference type="GO" id="GO:0048437">
    <property type="term" value="P:floral organ development"/>
    <property type="evidence" value="ECO:0007669"/>
    <property type="project" value="TreeGrafter"/>
</dbReference>
<dbReference type="InterPro" id="IPR033276">
    <property type="entry name" value="BB"/>
</dbReference>
<gene>
    <name evidence="4" type="ORF">DCAF_LOCUS14380</name>
</gene>
<dbReference type="Proteomes" id="UP001314170">
    <property type="component" value="Unassembled WGS sequence"/>
</dbReference>
<dbReference type="FunFam" id="3.30.40.10:FF:000226">
    <property type="entry name" value="E3 ubiquitin ligase BIG BROTHER"/>
    <property type="match status" value="1"/>
</dbReference>
<keyword evidence="1" id="KW-0862">Zinc</keyword>
<dbReference type="GO" id="GO:0008270">
    <property type="term" value="F:zinc ion binding"/>
    <property type="evidence" value="ECO:0007669"/>
    <property type="project" value="UniProtKB-KW"/>
</dbReference>
<protein>
    <recommendedName>
        <fullName evidence="3">RING-type domain-containing protein</fullName>
    </recommendedName>
</protein>
<organism evidence="4 5">
    <name type="scientific">Dovyalis caffra</name>
    <dbReference type="NCBI Taxonomy" id="77055"/>
    <lineage>
        <taxon>Eukaryota</taxon>
        <taxon>Viridiplantae</taxon>
        <taxon>Streptophyta</taxon>
        <taxon>Embryophyta</taxon>
        <taxon>Tracheophyta</taxon>
        <taxon>Spermatophyta</taxon>
        <taxon>Magnoliopsida</taxon>
        <taxon>eudicotyledons</taxon>
        <taxon>Gunneridae</taxon>
        <taxon>Pentapetalae</taxon>
        <taxon>rosids</taxon>
        <taxon>fabids</taxon>
        <taxon>Malpighiales</taxon>
        <taxon>Salicaceae</taxon>
        <taxon>Flacourtieae</taxon>
        <taxon>Dovyalis</taxon>
    </lineage>
</organism>
<dbReference type="GO" id="GO:0046621">
    <property type="term" value="P:negative regulation of organ growth"/>
    <property type="evidence" value="ECO:0007669"/>
    <property type="project" value="InterPro"/>
</dbReference>
<evidence type="ECO:0000259" key="3">
    <source>
        <dbReference type="PROSITE" id="PS50089"/>
    </source>
</evidence>
<dbReference type="SUPFAM" id="SSF57850">
    <property type="entry name" value="RING/U-box"/>
    <property type="match status" value="1"/>
</dbReference>
<keyword evidence="1" id="KW-0479">Metal-binding</keyword>
<keyword evidence="1" id="KW-0863">Zinc-finger</keyword>
<dbReference type="Pfam" id="PF13639">
    <property type="entry name" value="zf-RING_2"/>
    <property type="match status" value="1"/>
</dbReference>
<evidence type="ECO:0000256" key="2">
    <source>
        <dbReference type="SAM" id="MobiDB-lite"/>
    </source>
</evidence>
<dbReference type="InterPro" id="IPR013083">
    <property type="entry name" value="Znf_RING/FYVE/PHD"/>
</dbReference>
<dbReference type="GO" id="GO:0004842">
    <property type="term" value="F:ubiquitin-protein transferase activity"/>
    <property type="evidence" value="ECO:0007669"/>
    <property type="project" value="InterPro"/>
</dbReference>
<dbReference type="GO" id="GO:0016567">
    <property type="term" value="P:protein ubiquitination"/>
    <property type="evidence" value="ECO:0007669"/>
    <property type="project" value="InterPro"/>
</dbReference>
<dbReference type="PROSITE" id="PS50089">
    <property type="entry name" value="ZF_RING_2"/>
    <property type="match status" value="1"/>
</dbReference>
<keyword evidence="5" id="KW-1185">Reference proteome</keyword>
<feature type="region of interest" description="Disordered" evidence="2">
    <location>
        <begin position="93"/>
        <end position="113"/>
    </location>
</feature>
<dbReference type="GO" id="GO:0031624">
    <property type="term" value="F:ubiquitin conjugating enzyme binding"/>
    <property type="evidence" value="ECO:0007669"/>
    <property type="project" value="TreeGrafter"/>
</dbReference>
<proteinExistence type="predicted"/>
<dbReference type="InterPro" id="IPR001841">
    <property type="entry name" value="Znf_RING"/>
</dbReference>
<dbReference type="PANTHER" id="PTHR46400">
    <property type="entry name" value="RING/U-BOX SUPERFAMILY PROTEIN"/>
    <property type="match status" value="1"/>
</dbReference>
<sequence>MNWNTHMEGHYMNASYPYNSAGSFIEYFEGLTYDHVNFIFNGGSHVQDSVYPSMNANFYKFVLSPPGSTSYIDPAHVYEIHDHELRNEEYQRPLENSSTITNEQASRVNTEWEANENRISHDDPVECLRRHHNGHDYQAIWQDNVDPDSMTYEELLELGETVGTQNRGLSQELISLLPISKYKRSFFSRRKSRSERCVICQMEYTRGDRQITLPCKHIYHAGCGSRWLSINKACPICYTEVFIRVCLLVYGIMAYARSEVNIDEKLVSKVSADGFTFVIDSPEAAVWIGSPLD</sequence>
<feature type="compositionally biased region" description="Polar residues" evidence="2">
    <location>
        <begin position="94"/>
        <end position="109"/>
    </location>
</feature>
<evidence type="ECO:0000313" key="5">
    <source>
        <dbReference type="Proteomes" id="UP001314170"/>
    </source>
</evidence>
<dbReference type="PANTHER" id="PTHR46400:SF5">
    <property type="entry name" value="RING-TYPE DOMAIN-CONTAINING PROTEIN"/>
    <property type="match status" value="1"/>
</dbReference>